<sequence>MQLTSEMGIPDPKALAVQLSVLLDGASAAALVFRDTSGAAHARVAAEILMDAALATAPVVVGT</sequence>
<name>A0AAX3YU99_RHOOP</name>
<evidence type="ECO:0000313" key="5">
    <source>
        <dbReference type="Proteomes" id="UP001231166"/>
    </source>
</evidence>
<evidence type="ECO:0000313" key="1">
    <source>
        <dbReference type="EMBL" id="MCZ4589315.1"/>
    </source>
</evidence>
<organism evidence="2 5">
    <name type="scientific">Rhodococcus opacus</name>
    <name type="common">Nocardia opaca</name>
    <dbReference type="NCBI Taxonomy" id="37919"/>
    <lineage>
        <taxon>Bacteria</taxon>
        <taxon>Bacillati</taxon>
        <taxon>Actinomycetota</taxon>
        <taxon>Actinomycetes</taxon>
        <taxon>Mycobacteriales</taxon>
        <taxon>Nocardiaceae</taxon>
        <taxon>Rhodococcus</taxon>
    </lineage>
</organism>
<dbReference type="Proteomes" id="UP001066327">
    <property type="component" value="Unassembled WGS sequence"/>
</dbReference>
<dbReference type="EMBL" id="CP130956">
    <property type="protein sequence ID" value="WLF51712.1"/>
    <property type="molecule type" value="Genomic_DNA"/>
</dbReference>
<proteinExistence type="predicted"/>
<dbReference type="EMBL" id="CP130956">
    <property type="protein sequence ID" value="WLF52491.1"/>
    <property type="molecule type" value="Genomic_DNA"/>
</dbReference>
<dbReference type="Proteomes" id="UP001231166">
    <property type="component" value="Plasmid pRho-VOC14-L"/>
</dbReference>
<keyword evidence="4" id="KW-1185">Reference proteome</keyword>
<keyword evidence="2" id="KW-0614">Plasmid</keyword>
<evidence type="ECO:0000313" key="4">
    <source>
        <dbReference type="Proteomes" id="UP001066327"/>
    </source>
</evidence>
<protein>
    <recommendedName>
        <fullName evidence="6">TetR family transcriptional regulator</fullName>
    </recommendedName>
</protein>
<evidence type="ECO:0008006" key="6">
    <source>
        <dbReference type="Google" id="ProtNLM"/>
    </source>
</evidence>
<dbReference type="AlphaFoldDB" id="A0AAX3YU99"/>
<evidence type="ECO:0000313" key="2">
    <source>
        <dbReference type="EMBL" id="WLF51712.1"/>
    </source>
</evidence>
<gene>
    <name evidence="1" type="ORF">O4328_37735</name>
    <name evidence="2" type="ORF">Q5707_40145</name>
    <name evidence="3" type="ORF">Q5707_44850</name>
</gene>
<dbReference type="RefSeq" id="WP_169694458.1">
    <property type="nucleotide sequence ID" value="NZ_CP130956.1"/>
</dbReference>
<reference evidence="1" key="1">
    <citation type="submission" date="2022-12" db="EMBL/GenBank/DDBJ databases">
        <authorList>
            <person name="Krivoruchko A.V."/>
            <person name="Elkin A."/>
        </authorList>
    </citation>
    <scope>NUCLEOTIDE SEQUENCE</scope>
    <source>
        <strain evidence="1">IEGM 249</strain>
    </source>
</reference>
<reference evidence="2" key="2">
    <citation type="submission" date="2023-07" db="EMBL/GenBank/DDBJ databases">
        <title>Genomic analysis of Rhodococcus opacus VOC-14 with glycol ethers degradation activity.</title>
        <authorList>
            <person name="Narkevich D.A."/>
            <person name="Hlushen A.M."/>
            <person name="Akhremchuk A.E."/>
            <person name="Sikolenko M.A."/>
            <person name="Valentovich L.N."/>
        </authorList>
    </citation>
    <scope>NUCLEOTIDE SEQUENCE</scope>
    <source>
        <strain evidence="2">VOC-14</strain>
        <plasmid evidence="2">pRho-VOC14-L</plasmid>
    </source>
</reference>
<evidence type="ECO:0000313" key="3">
    <source>
        <dbReference type="EMBL" id="WLF52491.1"/>
    </source>
</evidence>
<geneLocation type="plasmid" evidence="2 5">
    <name>pRho-VOC14-L</name>
</geneLocation>
<dbReference type="EMBL" id="JAPWIS010000030">
    <property type="protein sequence ID" value="MCZ4589315.1"/>
    <property type="molecule type" value="Genomic_DNA"/>
</dbReference>
<accession>A0AAX3YU99</accession>